<sequence>MPIETIRGEPFNIRIDGPTDAPVLLLSNSLGTNLSMWDPQIPEWSKAFRVVRYDSRGHGQSTAADKPYSIAMLGEDALAILDHLGIAKAHWCGLSKGGMVGQWLATHAGKRLDRVVLANTGARMGPPDLWNTRIKSVRANGMAGLVQPILERWFSQEFRERDSATIAKVSDMLSTTPPLGYANCCAAIRDMDQREPIRAITNPVLVVIGKVDPATPPAAGQLIADSIHGAQTVELDAAHLSNLEQPAAFTTAVLDFLQA</sequence>
<dbReference type="Gene3D" id="3.40.50.1820">
    <property type="entry name" value="alpha/beta hydrolase"/>
    <property type="match status" value="1"/>
</dbReference>
<dbReference type="KEGG" id="bvv:BHK69_23920"/>
<dbReference type="GO" id="GO:0047570">
    <property type="term" value="F:3-oxoadipate enol-lactonase activity"/>
    <property type="evidence" value="ECO:0007669"/>
    <property type="project" value="InterPro"/>
</dbReference>
<evidence type="ECO:0000313" key="2">
    <source>
        <dbReference type="EMBL" id="AOO83083.1"/>
    </source>
</evidence>
<dbReference type="STRING" id="1526658.BHK69_23920"/>
<name>A0A1D7U6T2_9HYPH</name>
<dbReference type="PANTHER" id="PTHR43433:SF5">
    <property type="entry name" value="AB HYDROLASE-1 DOMAIN-CONTAINING PROTEIN"/>
    <property type="match status" value="1"/>
</dbReference>
<dbReference type="OrthoDB" id="9793083at2"/>
<proteinExistence type="predicted"/>
<dbReference type="EMBL" id="CP017147">
    <property type="protein sequence ID" value="AOO83083.1"/>
    <property type="molecule type" value="Genomic_DNA"/>
</dbReference>
<dbReference type="InterPro" id="IPR026968">
    <property type="entry name" value="PcaD/CatD"/>
</dbReference>
<reference evidence="2 3" key="1">
    <citation type="journal article" date="2015" name="Antonie Van Leeuwenhoek">
        <title>Bosea vaviloviae sp. nov., a new species of slow-growing rhizobia isolated from nodules of the relict species Vavilovia formosa (Stev.) Fed.</title>
        <authorList>
            <person name="Safronova V.I."/>
            <person name="Kuznetsova I.G."/>
            <person name="Sazanova A.L."/>
            <person name="Kimeklis A.K."/>
            <person name="Belimov A.A."/>
            <person name="Andronov E.E."/>
            <person name="Pinaev A.G."/>
            <person name="Chizhevskaya E.P."/>
            <person name="Pukhaev A.R."/>
            <person name="Popov K.P."/>
            <person name="Willems A."/>
            <person name="Tikhonovich I.A."/>
        </authorList>
    </citation>
    <scope>NUCLEOTIDE SEQUENCE [LARGE SCALE GENOMIC DNA]</scope>
    <source>
        <strain evidence="2 3">Vaf18</strain>
    </source>
</reference>
<organism evidence="2 3">
    <name type="scientific">Bosea vaviloviae</name>
    <dbReference type="NCBI Taxonomy" id="1526658"/>
    <lineage>
        <taxon>Bacteria</taxon>
        <taxon>Pseudomonadati</taxon>
        <taxon>Pseudomonadota</taxon>
        <taxon>Alphaproteobacteria</taxon>
        <taxon>Hyphomicrobiales</taxon>
        <taxon>Boseaceae</taxon>
        <taxon>Bosea</taxon>
    </lineage>
</organism>
<dbReference type="NCBIfam" id="TIGR02427">
    <property type="entry name" value="protocat_pcaD"/>
    <property type="match status" value="1"/>
</dbReference>
<protein>
    <submittedName>
        <fullName evidence="2">3-oxoadipate enol-lactonase</fullName>
    </submittedName>
</protein>
<evidence type="ECO:0000313" key="3">
    <source>
        <dbReference type="Proteomes" id="UP000094969"/>
    </source>
</evidence>
<dbReference type="RefSeq" id="WP_069692285.1">
    <property type="nucleotide sequence ID" value="NZ_CP017147.1"/>
</dbReference>
<keyword evidence="3" id="KW-1185">Reference proteome</keyword>
<dbReference type="AlphaFoldDB" id="A0A1D7U6T2"/>
<dbReference type="PANTHER" id="PTHR43433">
    <property type="entry name" value="HYDROLASE, ALPHA/BETA FOLD FAMILY PROTEIN"/>
    <property type="match status" value="1"/>
</dbReference>
<dbReference type="InterPro" id="IPR050471">
    <property type="entry name" value="AB_hydrolase"/>
</dbReference>
<dbReference type="GO" id="GO:0042952">
    <property type="term" value="P:beta-ketoadipate pathway"/>
    <property type="evidence" value="ECO:0007669"/>
    <property type="project" value="InterPro"/>
</dbReference>
<dbReference type="Pfam" id="PF00561">
    <property type="entry name" value="Abhydrolase_1"/>
    <property type="match status" value="1"/>
</dbReference>
<accession>A0A1D7U6T2</accession>
<gene>
    <name evidence="2" type="ORF">BHK69_23920</name>
</gene>
<dbReference type="SUPFAM" id="SSF53474">
    <property type="entry name" value="alpha/beta-Hydrolases"/>
    <property type="match status" value="1"/>
</dbReference>
<dbReference type="InterPro" id="IPR000073">
    <property type="entry name" value="AB_hydrolase_1"/>
</dbReference>
<dbReference type="InterPro" id="IPR029058">
    <property type="entry name" value="AB_hydrolase_fold"/>
</dbReference>
<evidence type="ECO:0000259" key="1">
    <source>
        <dbReference type="Pfam" id="PF00561"/>
    </source>
</evidence>
<feature type="domain" description="AB hydrolase-1" evidence="1">
    <location>
        <begin position="22"/>
        <end position="245"/>
    </location>
</feature>
<dbReference type="Proteomes" id="UP000094969">
    <property type="component" value="Chromosome"/>
</dbReference>